<dbReference type="Proteomes" id="UP000315711">
    <property type="component" value="Unassembled WGS sequence"/>
</dbReference>
<evidence type="ECO:0000256" key="1">
    <source>
        <dbReference type="SAM" id="MobiDB-lite"/>
    </source>
</evidence>
<dbReference type="RefSeq" id="WP_144448739.1">
    <property type="nucleotide sequence ID" value="NZ_VLKZ01000001.1"/>
</dbReference>
<evidence type="ECO:0000313" key="3">
    <source>
        <dbReference type="EMBL" id="TWI59919.1"/>
    </source>
</evidence>
<feature type="region of interest" description="Disordered" evidence="1">
    <location>
        <begin position="71"/>
        <end position="183"/>
    </location>
</feature>
<organism evidence="3 4">
    <name type="scientific">Halalkalibacter nanhaiisediminis</name>
    <dbReference type="NCBI Taxonomy" id="688079"/>
    <lineage>
        <taxon>Bacteria</taxon>
        <taxon>Bacillati</taxon>
        <taxon>Bacillota</taxon>
        <taxon>Bacilli</taxon>
        <taxon>Bacillales</taxon>
        <taxon>Bacillaceae</taxon>
        <taxon>Halalkalibacter</taxon>
    </lineage>
</organism>
<name>A0A562QT37_9BACI</name>
<keyword evidence="2" id="KW-0812">Transmembrane</keyword>
<evidence type="ECO:0000313" key="4">
    <source>
        <dbReference type="Proteomes" id="UP000315711"/>
    </source>
</evidence>
<protein>
    <submittedName>
        <fullName evidence="3">Uncharacterized protein</fullName>
    </submittedName>
</protein>
<feature type="compositionally biased region" description="Low complexity" evidence="1">
    <location>
        <begin position="135"/>
        <end position="178"/>
    </location>
</feature>
<keyword evidence="4" id="KW-1185">Reference proteome</keyword>
<keyword evidence="2" id="KW-1133">Transmembrane helix</keyword>
<evidence type="ECO:0000256" key="2">
    <source>
        <dbReference type="SAM" id="Phobius"/>
    </source>
</evidence>
<dbReference type="AlphaFoldDB" id="A0A562QT37"/>
<dbReference type="EMBL" id="VLKZ01000001">
    <property type="protein sequence ID" value="TWI59919.1"/>
    <property type="molecule type" value="Genomic_DNA"/>
</dbReference>
<accession>A0A562QT37</accession>
<proteinExistence type="predicted"/>
<keyword evidence="2" id="KW-0472">Membrane</keyword>
<dbReference type="OrthoDB" id="2452361at2"/>
<sequence length="290" mass="30852">MKKVWLISSIGLVAILLIVGNMLFKERVEKTSGDDLSEVHEEETVTVDENGNVITVDEDGNVVTIDENGNPITVDESGDPLVQGNLSTDGQSNGTVFAASKDLDAQLTSGSSGQGGDGLQAEKGAGSSSSAMANQGQSTSSQGSTQSNGREISSGTQSASPSNSSQGGSGTSEQNSSGKTESVTSIKNRYFPQFQQLEWEQNGKLEALAQRAFEDYITSERGHFDAGKYRSQASALQSSADSAFYSKYGKMQDELVANGHSRQAAANFKQSYESKKASRERELRELVEGF</sequence>
<comment type="caution">
    <text evidence="3">The sequence shown here is derived from an EMBL/GenBank/DDBJ whole genome shotgun (WGS) entry which is preliminary data.</text>
</comment>
<feature type="transmembrane region" description="Helical" evidence="2">
    <location>
        <begin position="6"/>
        <end position="24"/>
    </location>
</feature>
<gene>
    <name evidence="3" type="ORF">IQ10_00342</name>
</gene>
<reference evidence="3 4" key="1">
    <citation type="journal article" date="2015" name="Stand. Genomic Sci.">
        <title>Genomic Encyclopedia of Bacterial and Archaeal Type Strains, Phase III: the genomes of soil and plant-associated and newly described type strains.</title>
        <authorList>
            <person name="Whitman W.B."/>
            <person name="Woyke T."/>
            <person name="Klenk H.P."/>
            <person name="Zhou Y."/>
            <person name="Lilburn T.G."/>
            <person name="Beck B.J."/>
            <person name="De Vos P."/>
            <person name="Vandamme P."/>
            <person name="Eisen J.A."/>
            <person name="Garrity G."/>
            <person name="Hugenholtz P."/>
            <person name="Kyrpides N.C."/>
        </authorList>
    </citation>
    <scope>NUCLEOTIDE SEQUENCE [LARGE SCALE GENOMIC DNA]</scope>
    <source>
        <strain evidence="3 4">CGMCC 1.10116</strain>
    </source>
</reference>
<feature type="compositionally biased region" description="Polar residues" evidence="1">
    <location>
        <begin position="84"/>
        <end position="95"/>
    </location>
</feature>